<gene>
    <name evidence="2" type="ORF">HJC23_011916</name>
</gene>
<organism evidence="2 3">
    <name type="scientific">Cyclotella cryptica</name>
    <dbReference type="NCBI Taxonomy" id="29204"/>
    <lineage>
        <taxon>Eukaryota</taxon>
        <taxon>Sar</taxon>
        <taxon>Stramenopiles</taxon>
        <taxon>Ochrophyta</taxon>
        <taxon>Bacillariophyta</taxon>
        <taxon>Coscinodiscophyceae</taxon>
        <taxon>Thalassiosirophycidae</taxon>
        <taxon>Stephanodiscales</taxon>
        <taxon>Stephanodiscaceae</taxon>
        <taxon>Cyclotella</taxon>
    </lineage>
</organism>
<feature type="region of interest" description="Disordered" evidence="1">
    <location>
        <begin position="1"/>
        <end position="37"/>
    </location>
</feature>
<feature type="compositionally biased region" description="Basic and acidic residues" evidence="1">
    <location>
        <begin position="8"/>
        <end position="23"/>
    </location>
</feature>
<feature type="compositionally biased region" description="Basic and acidic residues" evidence="1">
    <location>
        <begin position="433"/>
        <end position="442"/>
    </location>
</feature>
<proteinExistence type="predicted"/>
<feature type="compositionally biased region" description="Polar residues" evidence="1">
    <location>
        <begin position="281"/>
        <end position="293"/>
    </location>
</feature>
<sequence length="573" mass="62741">MNLSGISDETRRQLFGKGKDARRISMPNKPPALAPPITTFQSLDENGFVEVPEISASTPVRCSLGEKDRPAGWQNLLERRLQKGPLSPITTLTVNKSGKTIAKNGEARGALSTAEKATMAYRQKKAHNETSKSLSTPAKIRNDLKRQSSLAAAAAASSPGCKTNMNEPSHTTCCLPSKTNSGGKQMSSLARVASPPNTKPLTHDIAASTLKLISKYATPKVEGTNAHRVTGPQSTTKSENSYETQQEPKSDLYFDPSPMSRLRSKSPPTKPNAAQTMKRPASNNENQGSSNNASVLKSAASAMLENRLQNVTSVAALQNTKTLIGFMNQDFGNSNRGLLATGNLRAMPERSAESKTTVAVKNPAPSMVKRSVYQRREDRIKRHKRNVGSTLKSIGIVTEKKVPARKAEDKVQPEPKTSPKKTFGSTSQVSPDGNKRSHREEVYEAVSRRRCLLLQERRGVVSPSVNSRSYERYSFLEKKRLQMLGQRFDDSRVATNQNAGSSSNSTVVTIQSNSYDMMAQAVKRRKARLALAKQQQEFDIAPTLSNDSQSSSASEKRRKAIALISRDKMRLLQ</sequence>
<feature type="region of interest" description="Disordered" evidence="1">
    <location>
        <begin position="156"/>
        <end position="199"/>
    </location>
</feature>
<feature type="compositionally biased region" description="Polar residues" evidence="1">
    <location>
        <begin position="160"/>
        <end position="188"/>
    </location>
</feature>
<accession>A0ABD3NM68</accession>
<protein>
    <submittedName>
        <fullName evidence="2">Uncharacterized protein</fullName>
    </submittedName>
</protein>
<evidence type="ECO:0000313" key="2">
    <source>
        <dbReference type="EMBL" id="KAL3776787.1"/>
    </source>
</evidence>
<evidence type="ECO:0000313" key="3">
    <source>
        <dbReference type="Proteomes" id="UP001516023"/>
    </source>
</evidence>
<name>A0ABD3NM68_9STRA</name>
<keyword evidence="3" id="KW-1185">Reference proteome</keyword>
<feature type="region of interest" description="Disordered" evidence="1">
    <location>
        <begin position="402"/>
        <end position="442"/>
    </location>
</feature>
<dbReference type="EMBL" id="JABMIG020000473">
    <property type="protein sequence ID" value="KAL3776787.1"/>
    <property type="molecule type" value="Genomic_DNA"/>
</dbReference>
<feature type="region of interest" description="Disordered" evidence="1">
    <location>
        <begin position="223"/>
        <end position="293"/>
    </location>
</feature>
<comment type="caution">
    <text evidence="2">The sequence shown here is derived from an EMBL/GenBank/DDBJ whole genome shotgun (WGS) entry which is preliminary data.</text>
</comment>
<reference evidence="2 3" key="1">
    <citation type="journal article" date="2020" name="G3 (Bethesda)">
        <title>Improved Reference Genome for Cyclotella cryptica CCMP332, a Model for Cell Wall Morphogenesis, Salinity Adaptation, and Lipid Production in Diatoms (Bacillariophyta).</title>
        <authorList>
            <person name="Roberts W.R."/>
            <person name="Downey K.M."/>
            <person name="Ruck E.C."/>
            <person name="Traller J.C."/>
            <person name="Alverson A.J."/>
        </authorList>
    </citation>
    <scope>NUCLEOTIDE SEQUENCE [LARGE SCALE GENOMIC DNA]</scope>
    <source>
        <strain evidence="2 3">CCMP332</strain>
    </source>
</reference>
<feature type="compositionally biased region" description="Polar residues" evidence="1">
    <location>
        <begin position="231"/>
        <end position="245"/>
    </location>
</feature>
<evidence type="ECO:0000256" key="1">
    <source>
        <dbReference type="SAM" id="MobiDB-lite"/>
    </source>
</evidence>
<feature type="compositionally biased region" description="Basic and acidic residues" evidence="1">
    <location>
        <begin position="402"/>
        <end position="413"/>
    </location>
</feature>
<dbReference type="AlphaFoldDB" id="A0ABD3NM68"/>
<dbReference type="Proteomes" id="UP001516023">
    <property type="component" value="Unassembled WGS sequence"/>
</dbReference>